<evidence type="ECO:0000256" key="1">
    <source>
        <dbReference type="ARBA" id="ARBA00004123"/>
    </source>
</evidence>
<dbReference type="FunFam" id="3.30.160.60:FF:000145">
    <property type="entry name" value="Zinc finger protein 574"/>
    <property type="match status" value="1"/>
</dbReference>
<evidence type="ECO:0000256" key="2">
    <source>
        <dbReference type="ARBA" id="ARBA00022723"/>
    </source>
</evidence>
<dbReference type="InterPro" id="IPR036236">
    <property type="entry name" value="Znf_C2H2_sf"/>
</dbReference>
<feature type="domain" description="ZAD" evidence="10">
    <location>
        <begin position="9"/>
        <end position="87"/>
    </location>
</feature>
<dbReference type="SUPFAM" id="SSF57667">
    <property type="entry name" value="beta-beta-alpha zinc fingers"/>
    <property type="match status" value="3"/>
</dbReference>
<dbReference type="GO" id="GO:0005634">
    <property type="term" value="C:nucleus"/>
    <property type="evidence" value="ECO:0007669"/>
    <property type="project" value="UniProtKB-SubCell"/>
</dbReference>
<dbReference type="SUPFAM" id="SSF57716">
    <property type="entry name" value="Glucocorticoid receptor-like (DNA-binding domain)"/>
    <property type="match status" value="1"/>
</dbReference>
<gene>
    <name evidence="11" type="ORF">L9F63_026389</name>
</gene>
<dbReference type="Gene3D" id="3.40.1800.20">
    <property type="match status" value="1"/>
</dbReference>
<keyword evidence="3" id="KW-0677">Repeat</keyword>
<dbReference type="Pfam" id="PF00096">
    <property type="entry name" value="zf-C2H2"/>
    <property type="match status" value="5"/>
</dbReference>
<dbReference type="FunFam" id="3.30.160.60:FF:000557">
    <property type="entry name" value="zinc finger and SCAN domain-containing protein 29"/>
    <property type="match status" value="1"/>
</dbReference>
<feature type="domain" description="C2H2-type" evidence="9">
    <location>
        <begin position="233"/>
        <end position="260"/>
    </location>
</feature>
<reference evidence="11" key="1">
    <citation type="journal article" date="2023" name="IScience">
        <title>Live-bearing cockroach genome reveals convergent evolutionary mechanisms linked to viviparity in insects and beyond.</title>
        <authorList>
            <person name="Fouks B."/>
            <person name="Harrison M.C."/>
            <person name="Mikhailova A.A."/>
            <person name="Marchal E."/>
            <person name="English S."/>
            <person name="Carruthers M."/>
            <person name="Jennings E.C."/>
            <person name="Chiamaka E.L."/>
            <person name="Frigard R.A."/>
            <person name="Pippel M."/>
            <person name="Attardo G.M."/>
            <person name="Benoit J.B."/>
            <person name="Bornberg-Bauer E."/>
            <person name="Tobe S.S."/>
        </authorList>
    </citation>
    <scope>NUCLEOTIDE SEQUENCE</scope>
    <source>
        <strain evidence="11">Stay&amp;Tobe</strain>
    </source>
</reference>
<comment type="subcellular location">
    <subcellularLocation>
        <location evidence="1">Nucleus</location>
    </subcellularLocation>
</comment>
<dbReference type="InterPro" id="IPR012934">
    <property type="entry name" value="Znf_AD"/>
</dbReference>
<dbReference type="PROSITE" id="PS50157">
    <property type="entry name" value="ZINC_FINGER_C2H2_2"/>
    <property type="match status" value="5"/>
</dbReference>
<evidence type="ECO:0000256" key="8">
    <source>
        <dbReference type="PROSITE-ProRule" id="PRU01263"/>
    </source>
</evidence>
<feature type="binding site" evidence="8">
    <location>
        <position position="14"/>
    </location>
    <ligand>
        <name>Zn(2+)</name>
        <dbReference type="ChEBI" id="CHEBI:29105"/>
    </ligand>
</feature>
<evidence type="ECO:0000259" key="10">
    <source>
        <dbReference type="PROSITE" id="PS51915"/>
    </source>
</evidence>
<dbReference type="PROSITE" id="PS00028">
    <property type="entry name" value="ZINC_FINGER_C2H2_1"/>
    <property type="match status" value="5"/>
</dbReference>
<keyword evidence="5 8" id="KW-0862">Zinc</keyword>
<feature type="domain" description="C2H2-type" evidence="9">
    <location>
        <begin position="205"/>
        <end position="232"/>
    </location>
</feature>
<evidence type="ECO:0000313" key="12">
    <source>
        <dbReference type="Proteomes" id="UP001233999"/>
    </source>
</evidence>
<name>A0AAD8AIE3_DIPPU</name>
<reference evidence="11" key="2">
    <citation type="submission" date="2023-05" db="EMBL/GenBank/DDBJ databases">
        <authorList>
            <person name="Fouks B."/>
        </authorList>
    </citation>
    <scope>NUCLEOTIDE SEQUENCE</scope>
    <source>
        <strain evidence="11">Stay&amp;Tobe</strain>
        <tissue evidence="11">Testes</tissue>
    </source>
</reference>
<evidence type="ECO:0000256" key="3">
    <source>
        <dbReference type="ARBA" id="ARBA00022737"/>
    </source>
</evidence>
<evidence type="ECO:0000256" key="4">
    <source>
        <dbReference type="ARBA" id="ARBA00022771"/>
    </source>
</evidence>
<protein>
    <submittedName>
        <fullName evidence="11">Uncharacterized protein</fullName>
    </submittedName>
</protein>
<dbReference type="Gene3D" id="3.30.160.60">
    <property type="entry name" value="Classic Zinc Finger"/>
    <property type="match status" value="4"/>
</dbReference>
<feature type="binding site" evidence="8">
    <location>
        <position position="11"/>
    </location>
    <ligand>
        <name>Zn(2+)</name>
        <dbReference type="ChEBI" id="CHEBI:29105"/>
    </ligand>
</feature>
<dbReference type="PANTHER" id="PTHR24394:SF44">
    <property type="entry name" value="ZINC FINGER PROTEIN 271-LIKE"/>
    <property type="match status" value="1"/>
</dbReference>
<organism evidence="11 12">
    <name type="scientific">Diploptera punctata</name>
    <name type="common">Pacific beetle cockroach</name>
    <dbReference type="NCBI Taxonomy" id="6984"/>
    <lineage>
        <taxon>Eukaryota</taxon>
        <taxon>Metazoa</taxon>
        <taxon>Ecdysozoa</taxon>
        <taxon>Arthropoda</taxon>
        <taxon>Hexapoda</taxon>
        <taxon>Insecta</taxon>
        <taxon>Pterygota</taxon>
        <taxon>Neoptera</taxon>
        <taxon>Polyneoptera</taxon>
        <taxon>Dictyoptera</taxon>
        <taxon>Blattodea</taxon>
        <taxon>Blaberoidea</taxon>
        <taxon>Blaberidae</taxon>
        <taxon>Diplopterinae</taxon>
        <taxon>Diploptera</taxon>
    </lineage>
</organism>
<dbReference type="FunFam" id="3.30.160.60:FF:001397">
    <property type="entry name" value="Datilografo, isoform A"/>
    <property type="match status" value="1"/>
</dbReference>
<feature type="domain" description="C2H2-type" evidence="9">
    <location>
        <begin position="300"/>
        <end position="327"/>
    </location>
</feature>
<evidence type="ECO:0000256" key="7">
    <source>
        <dbReference type="PROSITE-ProRule" id="PRU00042"/>
    </source>
</evidence>
<sequence>MIRKEFPPNICRLCGLNKSQGTNVYSASAKREGLLSKISKRLSKEVVHIGVGDGLPKFICIDCETVINNFSDFCNMDVSKKNKVAELNIQTNAFHSQKSSLACSQDSGATVHIGLDGKVECILCRTYLDVEHTTLHMVTHGIGTVICMCRACGHQDELAHFIRTNNTGSEVVNTVWCNGCHFLSSSKLKNSTNNKTSLLPKNKSNTCEICSKTFRSPGHLARHCLVHSRAKPFLCEICGTGFSQKSSLKLHVLSHAGINPHKCSHCGQTFRFRVSLRSHVLSMHGSPSSSSPSTAKSVDHECDHCGKQFATAYKLSRHYRSHTGERPYECNICGKLFSQTGNLNLHRKKHEEEDNVPECVPSSGDFSNSMITKTHLPDIITGEQGTEAYGVPVLPEPQQASQQHETHSNNGQYISEPGEVLVNAHNSKFDSILQHPVVPCNDLVDPVTPLPIDTILLNSTNKVPDQTSQFVPLKSEFGTLSTHIAASEYLSNTNSSTNASKPIEHKDSAQLFTHFGHESLMFIDQGSQLQDTTATSDGVTLPTFSSLQSGTTVPISILPQ</sequence>
<evidence type="ECO:0000259" key="9">
    <source>
        <dbReference type="PROSITE" id="PS50157"/>
    </source>
</evidence>
<dbReference type="InterPro" id="IPR013087">
    <property type="entry name" value="Znf_C2H2_type"/>
</dbReference>
<feature type="binding site" evidence="8">
    <location>
        <position position="60"/>
    </location>
    <ligand>
        <name>Zn(2+)</name>
        <dbReference type="ChEBI" id="CHEBI:29105"/>
    </ligand>
</feature>
<dbReference type="PROSITE" id="PS51915">
    <property type="entry name" value="ZAD"/>
    <property type="match status" value="1"/>
</dbReference>
<evidence type="ECO:0000256" key="5">
    <source>
        <dbReference type="ARBA" id="ARBA00022833"/>
    </source>
</evidence>
<proteinExistence type="predicted"/>
<keyword evidence="2 8" id="KW-0479">Metal-binding</keyword>
<keyword evidence="12" id="KW-1185">Reference proteome</keyword>
<dbReference type="Pfam" id="PF07776">
    <property type="entry name" value="zf-AD"/>
    <property type="match status" value="1"/>
</dbReference>
<feature type="domain" description="C2H2-type" evidence="9">
    <location>
        <begin position="328"/>
        <end position="355"/>
    </location>
</feature>
<dbReference type="PANTHER" id="PTHR24394">
    <property type="entry name" value="ZINC FINGER PROTEIN"/>
    <property type="match status" value="1"/>
</dbReference>
<dbReference type="SMART" id="SM00355">
    <property type="entry name" value="ZnF_C2H2"/>
    <property type="match status" value="5"/>
</dbReference>
<keyword evidence="6" id="KW-0539">Nucleus</keyword>
<dbReference type="EMBL" id="JASPKZ010000539">
    <property type="protein sequence ID" value="KAJ9599763.1"/>
    <property type="molecule type" value="Genomic_DNA"/>
</dbReference>
<feature type="binding site" evidence="8">
    <location>
        <position position="63"/>
    </location>
    <ligand>
        <name>Zn(2+)</name>
        <dbReference type="ChEBI" id="CHEBI:29105"/>
    </ligand>
</feature>
<evidence type="ECO:0000313" key="11">
    <source>
        <dbReference type="EMBL" id="KAJ9599763.1"/>
    </source>
</evidence>
<dbReference type="AlphaFoldDB" id="A0AAD8AIE3"/>
<dbReference type="Proteomes" id="UP001233999">
    <property type="component" value="Unassembled WGS sequence"/>
</dbReference>
<dbReference type="GO" id="GO:0008270">
    <property type="term" value="F:zinc ion binding"/>
    <property type="evidence" value="ECO:0007669"/>
    <property type="project" value="UniProtKB-UniRule"/>
</dbReference>
<evidence type="ECO:0000256" key="6">
    <source>
        <dbReference type="ARBA" id="ARBA00023242"/>
    </source>
</evidence>
<feature type="domain" description="C2H2-type" evidence="9">
    <location>
        <begin position="261"/>
        <end position="289"/>
    </location>
</feature>
<keyword evidence="4 7" id="KW-0863">Zinc-finger</keyword>
<comment type="caution">
    <text evidence="11">The sequence shown here is derived from an EMBL/GenBank/DDBJ whole genome shotgun (WGS) entry which is preliminary data.</text>
</comment>
<accession>A0AAD8AIE3</accession>
<dbReference type="GO" id="GO:0000981">
    <property type="term" value="F:DNA-binding transcription factor activity, RNA polymerase II-specific"/>
    <property type="evidence" value="ECO:0007669"/>
    <property type="project" value="TreeGrafter"/>
</dbReference>